<reference evidence="1 2" key="1">
    <citation type="submission" date="2016-02" db="EMBL/GenBank/DDBJ databases">
        <title>Draft genome sequence of Acidibacillus ferrooxidans SLC66.</title>
        <authorList>
            <person name="Oliveira G."/>
            <person name="Nancucheo I."/>
            <person name="Dall'Agnol H."/>
            <person name="Johnson B."/>
            <person name="Oliveira R."/>
            <person name="Nunes G.L."/>
            <person name="Tzotzos G."/>
            <person name="Orellana S.C."/>
            <person name="Salim A.C."/>
            <person name="Araujo F.M."/>
        </authorList>
    </citation>
    <scope>NUCLEOTIDE SEQUENCE [LARGE SCALE GENOMIC DNA]</scope>
    <source>
        <strain evidence="1 2">SLC66</strain>
    </source>
</reference>
<name>A0A853KG72_9BACL</name>
<dbReference type="EMBL" id="LSUQ01000002">
    <property type="protein sequence ID" value="OAG95288.1"/>
    <property type="molecule type" value="Genomic_DNA"/>
</dbReference>
<evidence type="ECO:0000313" key="2">
    <source>
        <dbReference type="Proteomes" id="UP000077421"/>
    </source>
</evidence>
<evidence type="ECO:0000313" key="1">
    <source>
        <dbReference type="EMBL" id="OAG95288.1"/>
    </source>
</evidence>
<sequence length="143" mass="16051">MGYGTTALEAEKNARLALNHAEKIAHDIGIYLVDEMGVIHGPLRESSGRKMKFRTDDKELSDKLHHAKINIVTYDRMLSTQEASAQKYITASSVSEILGMSERNARKILSSLHHSELAEVIGQETPTAKGRPRKIYRIKHGWV</sequence>
<organism evidence="1 2">
    <name type="scientific">Ferroacidibacillus organovorans</name>
    <dbReference type="NCBI Taxonomy" id="1765683"/>
    <lineage>
        <taxon>Bacteria</taxon>
        <taxon>Bacillati</taxon>
        <taxon>Bacillota</taxon>
        <taxon>Bacilli</taxon>
        <taxon>Bacillales</taxon>
        <taxon>Alicyclobacillaceae</taxon>
        <taxon>Ferroacidibacillus</taxon>
    </lineage>
</organism>
<evidence type="ECO:0008006" key="3">
    <source>
        <dbReference type="Google" id="ProtNLM"/>
    </source>
</evidence>
<comment type="caution">
    <text evidence="1">The sequence shown here is derived from an EMBL/GenBank/DDBJ whole genome shotgun (WGS) entry which is preliminary data.</text>
</comment>
<dbReference type="Proteomes" id="UP000077421">
    <property type="component" value="Unassembled WGS sequence"/>
</dbReference>
<protein>
    <recommendedName>
        <fullName evidence="3">Transcriptional regulator</fullName>
    </recommendedName>
</protein>
<dbReference type="AlphaFoldDB" id="A0A853KG72"/>
<accession>A0A853KG72</accession>
<gene>
    <name evidence="1" type="ORF">AYW79_01060</name>
</gene>
<proteinExistence type="predicted"/>